<sequence length="219" mass="25586">MSRHTRNLDKGWLRQVRGTIDQPESNGTPIWTKRAKIDCMRNIDNLNEVSVSFAYLVFPRMEIHDENDRQCGTSELRRNTSENLVKYVITVSRQYERFKLATTDPDDFKCLIFAANLDSPQDADIRIRILQKLKTRKFLITPENGYQMSISVMLKIHRLRVAVKSIINVDSDIPLKNGHIIFSQIDLSPSNIIRRSYEVIYDVSVGILIRRWHTNQLRL</sequence>
<dbReference type="Proteomes" id="UP000095283">
    <property type="component" value="Unplaced"/>
</dbReference>
<proteinExistence type="predicted"/>
<dbReference type="AlphaFoldDB" id="A0A1I7X9D4"/>
<organism evidence="1 2">
    <name type="scientific">Heterorhabditis bacteriophora</name>
    <name type="common">Entomopathogenic nematode worm</name>
    <dbReference type="NCBI Taxonomy" id="37862"/>
    <lineage>
        <taxon>Eukaryota</taxon>
        <taxon>Metazoa</taxon>
        <taxon>Ecdysozoa</taxon>
        <taxon>Nematoda</taxon>
        <taxon>Chromadorea</taxon>
        <taxon>Rhabditida</taxon>
        <taxon>Rhabditina</taxon>
        <taxon>Rhabditomorpha</taxon>
        <taxon>Strongyloidea</taxon>
        <taxon>Heterorhabditidae</taxon>
        <taxon>Heterorhabditis</taxon>
    </lineage>
</organism>
<accession>A0A1I7X9D4</accession>
<dbReference type="WBParaSite" id="Hba_14196">
    <property type="protein sequence ID" value="Hba_14196"/>
    <property type="gene ID" value="Hba_14196"/>
</dbReference>
<name>A0A1I7X9D4_HETBA</name>
<evidence type="ECO:0000313" key="1">
    <source>
        <dbReference type="Proteomes" id="UP000095283"/>
    </source>
</evidence>
<evidence type="ECO:0000313" key="2">
    <source>
        <dbReference type="WBParaSite" id="Hba_14196"/>
    </source>
</evidence>
<reference evidence="2" key="1">
    <citation type="submission" date="2016-11" db="UniProtKB">
        <authorList>
            <consortium name="WormBaseParasite"/>
        </authorList>
    </citation>
    <scope>IDENTIFICATION</scope>
</reference>
<keyword evidence="1" id="KW-1185">Reference proteome</keyword>
<protein>
    <submittedName>
        <fullName evidence="2">Uncharacterized protein</fullName>
    </submittedName>
</protein>